<keyword evidence="2" id="KW-1185">Reference proteome</keyword>
<proteinExistence type="predicted"/>
<feature type="non-terminal residue" evidence="1">
    <location>
        <position position="303"/>
    </location>
</feature>
<evidence type="ECO:0000313" key="1">
    <source>
        <dbReference type="EMBL" id="CAL4091044.1"/>
    </source>
</evidence>
<evidence type="ECO:0000313" key="2">
    <source>
        <dbReference type="Proteomes" id="UP001497623"/>
    </source>
</evidence>
<gene>
    <name evidence="1" type="ORF">MNOR_LOCUS14215</name>
</gene>
<comment type="caution">
    <text evidence="1">The sequence shown here is derived from an EMBL/GenBank/DDBJ whole genome shotgun (WGS) entry which is preliminary data.</text>
</comment>
<feature type="non-terminal residue" evidence="1">
    <location>
        <position position="1"/>
    </location>
</feature>
<sequence length="303" mass="34880">NNIEIEEPEERSESLESFSQDEEELAQYLNFGKTPPRLIRRRRQKERDAYCSQAKEAAKTINATLKSHTTVERFMSLPGFSEFNPEETSMEKCRQRIRSMKRSKDRQRTFDREIKQTETTDIETGLSNQTFEREIKFAEASDMLTALQSNQLTSGISVTPNKSPGSEQSRCESMPLTPAMLHCLEGPFDCTSSPEKIVVKSKTRFMSVTCLALKRGNKKNTDIANRRISTPEYPLDRVAFHNKIQKTVNAGLPELAHRPTERSKEEDMYIEELCEMIWLELQAWHAGQDLDTADVQLVIHRTK</sequence>
<name>A0AAV2QQB3_MEGNR</name>
<organism evidence="1 2">
    <name type="scientific">Meganyctiphanes norvegica</name>
    <name type="common">Northern krill</name>
    <name type="synonym">Thysanopoda norvegica</name>
    <dbReference type="NCBI Taxonomy" id="48144"/>
    <lineage>
        <taxon>Eukaryota</taxon>
        <taxon>Metazoa</taxon>
        <taxon>Ecdysozoa</taxon>
        <taxon>Arthropoda</taxon>
        <taxon>Crustacea</taxon>
        <taxon>Multicrustacea</taxon>
        <taxon>Malacostraca</taxon>
        <taxon>Eumalacostraca</taxon>
        <taxon>Eucarida</taxon>
        <taxon>Euphausiacea</taxon>
        <taxon>Euphausiidae</taxon>
        <taxon>Meganyctiphanes</taxon>
    </lineage>
</organism>
<accession>A0AAV2QQB3</accession>
<protein>
    <submittedName>
        <fullName evidence="1">Uncharacterized protein</fullName>
    </submittedName>
</protein>
<dbReference type="Proteomes" id="UP001497623">
    <property type="component" value="Unassembled WGS sequence"/>
</dbReference>
<dbReference type="EMBL" id="CAXKWB010008426">
    <property type="protein sequence ID" value="CAL4091044.1"/>
    <property type="molecule type" value="Genomic_DNA"/>
</dbReference>
<dbReference type="AlphaFoldDB" id="A0AAV2QQB3"/>
<reference evidence="1 2" key="1">
    <citation type="submission" date="2024-05" db="EMBL/GenBank/DDBJ databases">
        <authorList>
            <person name="Wallberg A."/>
        </authorList>
    </citation>
    <scope>NUCLEOTIDE SEQUENCE [LARGE SCALE GENOMIC DNA]</scope>
</reference>